<evidence type="ECO:0000259" key="2">
    <source>
        <dbReference type="Pfam" id="PF17765"/>
    </source>
</evidence>
<feature type="region of interest" description="Disordered" evidence="1">
    <location>
        <begin position="18"/>
        <end position="43"/>
    </location>
</feature>
<feature type="domain" description="MmyB-like transcription regulator ligand binding" evidence="2">
    <location>
        <begin position="88"/>
        <end position="140"/>
    </location>
</feature>
<evidence type="ECO:0000256" key="1">
    <source>
        <dbReference type="SAM" id="MobiDB-lite"/>
    </source>
</evidence>
<sequence>MAMPDTVREFLASRRTAIEPADVGLPPSPVPRRGKGLEQGRAGQVSDQVLTAIEDALRLDDYERQHLRALVEPRRARPRPARPEKIRVRAGLRTLIAAMDPTPAILQGPRFEVLAWNRADAALLTDFGAMLFADRNIARTGSSSPPIP</sequence>
<evidence type="ECO:0000313" key="3">
    <source>
        <dbReference type="EMBL" id="GGL81682.1"/>
    </source>
</evidence>
<organism evidence="3 4">
    <name type="scientific">Microlunatus endophyticus</name>
    <dbReference type="NCBI Taxonomy" id="1716077"/>
    <lineage>
        <taxon>Bacteria</taxon>
        <taxon>Bacillati</taxon>
        <taxon>Actinomycetota</taxon>
        <taxon>Actinomycetes</taxon>
        <taxon>Propionibacteriales</taxon>
        <taxon>Propionibacteriaceae</taxon>
        <taxon>Microlunatus</taxon>
    </lineage>
</organism>
<dbReference type="AlphaFoldDB" id="A0A917SH38"/>
<evidence type="ECO:0000313" key="4">
    <source>
        <dbReference type="Proteomes" id="UP000613840"/>
    </source>
</evidence>
<name>A0A917SH38_9ACTN</name>
<keyword evidence="4" id="KW-1185">Reference proteome</keyword>
<dbReference type="PANTHER" id="PTHR35010:SF2">
    <property type="entry name" value="BLL4672 PROTEIN"/>
    <property type="match status" value="1"/>
</dbReference>
<dbReference type="InterPro" id="IPR041413">
    <property type="entry name" value="MLTR_LBD"/>
</dbReference>
<dbReference type="Gene3D" id="3.30.450.180">
    <property type="match status" value="1"/>
</dbReference>
<reference evidence="3" key="1">
    <citation type="journal article" date="2014" name="Int. J. Syst. Evol. Microbiol.">
        <title>Complete genome sequence of Corynebacterium casei LMG S-19264T (=DSM 44701T), isolated from a smear-ripened cheese.</title>
        <authorList>
            <consortium name="US DOE Joint Genome Institute (JGI-PGF)"/>
            <person name="Walter F."/>
            <person name="Albersmeier A."/>
            <person name="Kalinowski J."/>
            <person name="Ruckert C."/>
        </authorList>
    </citation>
    <scope>NUCLEOTIDE SEQUENCE</scope>
    <source>
        <strain evidence="3">CGMCC 4.7306</strain>
    </source>
</reference>
<gene>
    <name evidence="3" type="ORF">GCM10011575_44950</name>
</gene>
<protein>
    <recommendedName>
        <fullName evidence="2">MmyB-like transcription regulator ligand binding domain-containing protein</fullName>
    </recommendedName>
</protein>
<dbReference type="Proteomes" id="UP000613840">
    <property type="component" value="Unassembled WGS sequence"/>
</dbReference>
<comment type="caution">
    <text evidence="3">The sequence shown here is derived from an EMBL/GenBank/DDBJ whole genome shotgun (WGS) entry which is preliminary data.</text>
</comment>
<dbReference type="Pfam" id="PF17765">
    <property type="entry name" value="MLTR_LBD"/>
    <property type="match status" value="1"/>
</dbReference>
<proteinExistence type="predicted"/>
<accession>A0A917SH38</accession>
<dbReference type="PANTHER" id="PTHR35010">
    <property type="entry name" value="BLL4672 PROTEIN-RELATED"/>
    <property type="match status" value="1"/>
</dbReference>
<dbReference type="EMBL" id="BMMZ01000017">
    <property type="protein sequence ID" value="GGL81682.1"/>
    <property type="molecule type" value="Genomic_DNA"/>
</dbReference>
<reference evidence="3" key="2">
    <citation type="submission" date="2020-09" db="EMBL/GenBank/DDBJ databases">
        <authorList>
            <person name="Sun Q."/>
            <person name="Zhou Y."/>
        </authorList>
    </citation>
    <scope>NUCLEOTIDE SEQUENCE</scope>
    <source>
        <strain evidence="3">CGMCC 4.7306</strain>
    </source>
</reference>